<evidence type="ECO:0000313" key="1">
    <source>
        <dbReference type="EMBL" id="PIZ46420.1"/>
    </source>
</evidence>
<dbReference type="AlphaFoldDB" id="A0A2M7TJ00"/>
<comment type="caution">
    <text evidence="1">The sequence shown here is derived from an EMBL/GenBank/DDBJ whole genome shotgun (WGS) entry which is preliminary data.</text>
</comment>
<sequence length="107" mass="11783">MSLETVAQRTRQLLQEDDSLTDANECRNSIPKLTSKLKAEFPQVKFEYLVYPRAKGGNGVHYALSATNGSDELLINPVSAPGFPQFIGKISQAIPTFSLMEKAPEVK</sequence>
<name>A0A2M7TJ00_9BACT</name>
<gene>
    <name evidence="1" type="ORF">COY30_00170</name>
</gene>
<protein>
    <submittedName>
        <fullName evidence="1">Uncharacterized protein</fullName>
    </submittedName>
</protein>
<organism evidence="1 2">
    <name type="scientific">Candidatus Woesebacteria bacterium CG_4_10_14_0_2_um_filter_44_9</name>
    <dbReference type="NCBI Taxonomy" id="1975055"/>
    <lineage>
        <taxon>Bacteria</taxon>
        <taxon>Candidatus Woeseibacteriota</taxon>
    </lineage>
</organism>
<accession>A0A2M7TJ00</accession>
<dbReference type="Proteomes" id="UP000231727">
    <property type="component" value="Unassembled WGS sequence"/>
</dbReference>
<dbReference type="EMBL" id="PFNN01000005">
    <property type="protein sequence ID" value="PIZ46420.1"/>
    <property type="molecule type" value="Genomic_DNA"/>
</dbReference>
<reference evidence="2" key="1">
    <citation type="submission" date="2017-09" db="EMBL/GenBank/DDBJ databases">
        <title>Depth-based differentiation of microbial function through sediment-hosted aquifers and enrichment of novel symbionts in the deep terrestrial subsurface.</title>
        <authorList>
            <person name="Probst A.J."/>
            <person name="Ladd B."/>
            <person name="Jarett J.K."/>
            <person name="Geller-Mcgrath D.E."/>
            <person name="Sieber C.M.K."/>
            <person name="Emerson J.B."/>
            <person name="Anantharaman K."/>
            <person name="Thomas B.C."/>
            <person name="Malmstrom R."/>
            <person name="Stieglmeier M."/>
            <person name="Klingl A."/>
            <person name="Woyke T."/>
            <person name="Ryan C.M."/>
            <person name="Banfield J.F."/>
        </authorList>
    </citation>
    <scope>NUCLEOTIDE SEQUENCE [LARGE SCALE GENOMIC DNA]</scope>
</reference>
<proteinExistence type="predicted"/>
<evidence type="ECO:0000313" key="2">
    <source>
        <dbReference type="Proteomes" id="UP000231727"/>
    </source>
</evidence>